<comment type="caution">
    <text evidence="1">The sequence shown here is derived from an EMBL/GenBank/DDBJ whole genome shotgun (WGS) entry which is preliminary data.</text>
</comment>
<dbReference type="AlphaFoldDB" id="A0A0F9ZMN0"/>
<gene>
    <name evidence="1" type="ORF">UR35_C0001G0011</name>
</gene>
<proteinExistence type="predicted"/>
<name>A0A0F9ZMN0_9BACT</name>
<evidence type="ECO:0000313" key="1">
    <source>
        <dbReference type="EMBL" id="KKP45414.1"/>
    </source>
</evidence>
<organism evidence="1 2">
    <name type="scientific">Candidatus Woesebacteria bacterium GW2011_GWB1_33_22</name>
    <dbReference type="NCBI Taxonomy" id="1618566"/>
    <lineage>
        <taxon>Bacteria</taxon>
        <taxon>Candidatus Woeseibacteriota</taxon>
    </lineage>
</organism>
<dbReference type="Proteomes" id="UP000034778">
    <property type="component" value="Unassembled WGS sequence"/>
</dbReference>
<accession>A0A0F9ZMN0</accession>
<dbReference type="EMBL" id="LBOW01000001">
    <property type="protein sequence ID" value="KKP45414.1"/>
    <property type="molecule type" value="Genomic_DNA"/>
</dbReference>
<protein>
    <recommendedName>
        <fullName evidence="3">DUF35 domain-containing protein</fullName>
    </recommendedName>
</protein>
<reference evidence="1 2" key="1">
    <citation type="journal article" date="2015" name="Nature">
        <title>rRNA introns, odd ribosomes, and small enigmatic genomes across a large radiation of phyla.</title>
        <authorList>
            <person name="Brown C.T."/>
            <person name="Hug L.A."/>
            <person name="Thomas B.C."/>
            <person name="Sharon I."/>
            <person name="Castelle C.J."/>
            <person name="Singh A."/>
            <person name="Wilkins M.J."/>
            <person name="Williams K.H."/>
            <person name="Banfield J.F."/>
        </authorList>
    </citation>
    <scope>NUCLEOTIDE SEQUENCE [LARGE SCALE GENOMIC DNA]</scope>
</reference>
<sequence length="73" mass="8643">MEIPRYWRIGKQRFLIGEVCPHCDAKIFPPRPKHQGCQNDERPIEIHSETTTIFSSKLPLYTLNSYTVELQRQ</sequence>
<evidence type="ECO:0008006" key="3">
    <source>
        <dbReference type="Google" id="ProtNLM"/>
    </source>
</evidence>
<evidence type="ECO:0000313" key="2">
    <source>
        <dbReference type="Proteomes" id="UP000034778"/>
    </source>
</evidence>
<dbReference type="STRING" id="1618566.UR35_C0001G0011"/>